<name>A0A5D2MW53_GOSTO</name>
<evidence type="ECO:0000313" key="1">
    <source>
        <dbReference type="EMBL" id="TYH95334.1"/>
    </source>
</evidence>
<proteinExistence type="predicted"/>
<gene>
    <name evidence="1" type="ORF">ES332_A12G099300v1</name>
</gene>
<organism evidence="1 2">
    <name type="scientific">Gossypium tomentosum</name>
    <name type="common">Hawaiian cotton</name>
    <name type="synonym">Gossypium sandvicense</name>
    <dbReference type="NCBI Taxonomy" id="34277"/>
    <lineage>
        <taxon>Eukaryota</taxon>
        <taxon>Viridiplantae</taxon>
        <taxon>Streptophyta</taxon>
        <taxon>Embryophyta</taxon>
        <taxon>Tracheophyta</taxon>
        <taxon>Spermatophyta</taxon>
        <taxon>Magnoliopsida</taxon>
        <taxon>eudicotyledons</taxon>
        <taxon>Gunneridae</taxon>
        <taxon>Pentapetalae</taxon>
        <taxon>rosids</taxon>
        <taxon>malvids</taxon>
        <taxon>Malvales</taxon>
        <taxon>Malvaceae</taxon>
        <taxon>Malvoideae</taxon>
        <taxon>Gossypium</taxon>
    </lineage>
</organism>
<reference evidence="1 2" key="1">
    <citation type="submission" date="2019-07" db="EMBL/GenBank/DDBJ databases">
        <title>WGS assembly of Gossypium tomentosum.</title>
        <authorList>
            <person name="Chen Z.J."/>
            <person name="Sreedasyam A."/>
            <person name="Ando A."/>
            <person name="Song Q."/>
            <person name="De L."/>
            <person name="Hulse-Kemp A."/>
            <person name="Ding M."/>
            <person name="Ye W."/>
            <person name="Kirkbride R."/>
            <person name="Jenkins J."/>
            <person name="Plott C."/>
            <person name="Lovell J."/>
            <person name="Lin Y.-M."/>
            <person name="Vaughn R."/>
            <person name="Liu B."/>
            <person name="Li W."/>
            <person name="Simpson S."/>
            <person name="Scheffler B."/>
            <person name="Saski C."/>
            <person name="Grover C."/>
            <person name="Hu G."/>
            <person name="Conover J."/>
            <person name="Carlson J."/>
            <person name="Shu S."/>
            <person name="Boston L."/>
            <person name="Williams M."/>
            <person name="Peterson D."/>
            <person name="Mcgee K."/>
            <person name="Jones D."/>
            <person name="Wendel J."/>
            <person name="Stelly D."/>
            <person name="Grimwood J."/>
            <person name="Schmutz J."/>
        </authorList>
    </citation>
    <scope>NUCLEOTIDE SEQUENCE [LARGE SCALE GENOMIC DNA]</scope>
    <source>
        <strain evidence="1">7179.01</strain>
    </source>
</reference>
<protein>
    <submittedName>
        <fullName evidence="1">Uncharacterized protein</fullName>
    </submittedName>
</protein>
<evidence type="ECO:0000313" key="2">
    <source>
        <dbReference type="Proteomes" id="UP000322667"/>
    </source>
</evidence>
<dbReference type="Proteomes" id="UP000322667">
    <property type="component" value="Chromosome A12"/>
</dbReference>
<dbReference type="AlphaFoldDB" id="A0A5D2MW53"/>
<sequence length="55" mass="5711">MTLRGPKCILGGSGPMPPPSPNFAPSWTLYCSELPAGHSLGLGESKLRAPVANTF</sequence>
<keyword evidence="2" id="KW-1185">Reference proteome</keyword>
<dbReference type="EMBL" id="CM017621">
    <property type="protein sequence ID" value="TYH95334.1"/>
    <property type="molecule type" value="Genomic_DNA"/>
</dbReference>
<accession>A0A5D2MW53</accession>